<proteinExistence type="predicted"/>
<comment type="caution">
    <text evidence="1">The sequence shown here is derived from an EMBL/GenBank/DDBJ whole genome shotgun (WGS) entry which is preliminary data.</text>
</comment>
<reference evidence="1 2" key="1">
    <citation type="submission" date="2019-03" db="EMBL/GenBank/DDBJ databases">
        <title>Single cell metagenomics reveals metabolic interactions within the superorganism composed of flagellate Streblomastix strix and complex community of Bacteroidetes bacteria on its surface.</title>
        <authorList>
            <person name="Treitli S.C."/>
            <person name="Kolisko M."/>
            <person name="Husnik F."/>
            <person name="Keeling P."/>
            <person name="Hampl V."/>
        </authorList>
    </citation>
    <scope>NUCLEOTIDE SEQUENCE [LARGE SCALE GENOMIC DNA]</scope>
    <source>
        <strain evidence="1">ST1C</strain>
    </source>
</reference>
<dbReference type="Proteomes" id="UP000324800">
    <property type="component" value="Unassembled WGS sequence"/>
</dbReference>
<name>A0A5J4VZU6_9EUKA</name>
<evidence type="ECO:0000313" key="1">
    <source>
        <dbReference type="EMBL" id="KAA6388204.1"/>
    </source>
</evidence>
<gene>
    <name evidence="1" type="ORF">EZS28_016269</name>
</gene>
<organism evidence="1 2">
    <name type="scientific">Streblomastix strix</name>
    <dbReference type="NCBI Taxonomy" id="222440"/>
    <lineage>
        <taxon>Eukaryota</taxon>
        <taxon>Metamonada</taxon>
        <taxon>Preaxostyla</taxon>
        <taxon>Oxymonadida</taxon>
        <taxon>Streblomastigidae</taxon>
        <taxon>Streblomastix</taxon>
    </lineage>
</organism>
<accession>A0A5J4VZU6</accession>
<dbReference type="AlphaFoldDB" id="A0A5J4VZU6"/>
<evidence type="ECO:0000313" key="2">
    <source>
        <dbReference type="Proteomes" id="UP000324800"/>
    </source>
</evidence>
<protein>
    <submittedName>
        <fullName evidence="1">Uncharacterized protein</fullName>
    </submittedName>
</protein>
<dbReference type="EMBL" id="SNRW01004076">
    <property type="protein sequence ID" value="KAA6388204.1"/>
    <property type="molecule type" value="Genomic_DNA"/>
</dbReference>
<sequence>MKLSQRNSSSQQSLILHSQSNPIIVGALYLLCFLLTPNNIHCTNAGSIPGLIEAQVTLAKFKRNDQEQINNWKEGSDIRYWSNRNLNVMLQYGNVDLLKRILQEQNIIQIQVDVFGTSVIKLDQDSMVMIGALINIELLYTNLRYGNEVHLELPVLIKFADETMEEEGGIEEIDSNSFHLRNNEFNSVQFHARVAVCVIINSKLSLQEQIQG</sequence>